<dbReference type="InterPro" id="IPR047788">
    <property type="entry name" value="LysR-like_Sec_metab"/>
</dbReference>
<dbReference type="PANTHER" id="PTHR30126">
    <property type="entry name" value="HTH-TYPE TRANSCRIPTIONAL REGULATOR"/>
    <property type="match status" value="1"/>
</dbReference>
<keyword evidence="4" id="KW-0804">Transcription</keyword>
<dbReference type="AlphaFoldDB" id="A0A8J4M2P3"/>
<keyword evidence="3" id="KW-0238">DNA-binding</keyword>
<reference evidence="6" key="1">
    <citation type="submission" date="2021-04" db="EMBL/GenBank/DDBJ databases">
        <title>Draft genome sequence of Xylanibacillus composti strain K13.</title>
        <authorList>
            <person name="Uke A."/>
            <person name="Chhe C."/>
            <person name="Baramee S."/>
            <person name="Kosugi A."/>
        </authorList>
    </citation>
    <scope>NUCLEOTIDE SEQUENCE</scope>
    <source>
        <strain evidence="6">K13</strain>
    </source>
</reference>
<protein>
    <submittedName>
        <fullName evidence="6">LysR family transcriptional regulator</fullName>
    </submittedName>
</protein>
<evidence type="ECO:0000259" key="5">
    <source>
        <dbReference type="PROSITE" id="PS50931"/>
    </source>
</evidence>
<accession>A0A8J4M2P3</accession>
<comment type="similarity">
    <text evidence="1">Belongs to the LysR transcriptional regulatory family.</text>
</comment>
<evidence type="ECO:0000313" key="7">
    <source>
        <dbReference type="Proteomes" id="UP000677918"/>
    </source>
</evidence>
<name>A0A8J4M2P3_9BACL</name>
<dbReference type="Pfam" id="PF03466">
    <property type="entry name" value="LysR_substrate"/>
    <property type="match status" value="1"/>
</dbReference>
<dbReference type="RefSeq" id="WP_213411947.1">
    <property type="nucleotide sequence ID" value="NZ_BOVK01000024.1"/>
</dbReference>
<dbReference type="InterPro" id="IPR005119">
    <property type="entry name" value="LysR_subst-bd"/>
</dbReference>
<evidence type="ECO:0000256" key="4">
    <source>
        <dbReference type="ARBA" id="ARBA00023163"/>
    </source>
</evidence>
<dbReference type="GO" id="GO:0003700">
    <property type="term" value="F:DNA-binding transcription factor activity"/>
    <property type="evidence" value="ECO:0007669"/>
    <property type="project" value="InterPro"/>
</dbReference>
<dbReference type="Proteomes" id="UP000677918">
    <property type="component" value="Unassembled WGS sequence"/>
</dbReference>
<keyword evidence="7" id="KW-1185">Reference proteome</keyword>
<dbReference type="InterPro" id="IPR036390">
    <property type="entry name" value="WH_DNA-bd_sf"/>
</dbReference>
<dbReference type="InterPro" id="IPR036388">
    <property type="entry name" value="WH-like_DNA-bd_sf"/>
</dbReference>
<organism evidence="6 7">
    <name type="scientific">Xylanibacillus composti</name>
    <dbReference type="NCBI Taxonomy" id="1572762"/>
    <lineage>
        <taxon>Bacteria</taxon>
        <taxon>Bacillati</taxon>
        <taxon>Bacillota</taxon>
        <taxon>Bacilli</taxon>
        <taxon>Bacillales</taxon>
        <taxon>Paenibacillaceae</taxon>
        <taxon>Xylanibacillus</taxon>
    </lineage>
</organism>
<evidence type="ECO:0000313" key="6">
    <source>
        <dbReference type="EMBL" id="GIQ69142.1"/>
    </source>
</evidence>
<sequence length="294" mass="32574">MNLKRLETFIRVADHHHFSEAAERLKLTQSAVSRQIKTLEEELGLQLFNRNTAFVELTSAGRVVYKKARELLGHWEQFQRECRQLQEGLSGLLRIGASTIPALYMLPSVAQAFRNKYPQVELSISMDDSASILQQLVERRIDVALIGDSPQGSGLVSKVIAEDRLALIGSDPERKVSTLEEVVHDPFIMREKGSGTREAADRALRSHGLDPEQLRTVAEVNTTESVLALVEAGMGLSLVSCWAVGNRPRQHVHILMELATDRCFSTVALASRQHDALVQSFIAETVNTIGGSQP</sequence>
<dbReference type="Gene3D" id="3.40.190.10">
    <property type="entry name" value="Periplasmic binding protein-like II"/>
    <property type="match status" value="2"/>
</dbReference>
<comment type="caution">
    <text evidence="6">The sequence shown here is derived from an EMBL/GenBank/DDBJ whole genome shotgun (WGS) entry which is preliminary data.</text>
</comment>
<evidence type="ECO:0000256" key="2">
    <source>
        <dbReference type="ARBA" id="ARBA00023015"/>
    </source>
</evidence>
<dbReference type="SUPFAM" id="SSF46785">
    <property type="entry name" value="Winged helix' DNA-binding domain"/>
    <property type="match status" value="1"/>
</dbReference>
<dbReference type="EMBL" id="BOVK01000024">
    <property type="protein sequence ID" value="GIQ69142.1"/>
    <property type="molecule type" value="Genomic_DNA"/>
</dbReference>
<dbReference type="Pfam" id="PF00126">
    <property type="entry name" value="HTH_1"/>
    <property type="match status" value="1"/>
</dbReference>
<dbReference type="GO" id="GO:0000976">
    <property type="term" value="F:transcription cis-regulatory region binding"/>
    <property type="evidence" value="ECO:0007669"/>
    <property type="project" value="TreeGrafter"/>
</dbReference>
<evidence type="ECO:0000256" key="3">
    <source>
        <dbReference type="ARBA" id="ARBA00023125"/>
    </source>
</evidence>
<dbReference type="FunFam" id="1.10.10.10:FF:000001">
    <property type="entry name" value="LysR family transcriptional regulator"/>
    <property type="match status" value="1"/>
</dbReference>
<gene>
    <name evidence="6" type="ORF">XYCOK13_19660</name>
</gene>
<dbReference type="PRINTS" id="PR00039">
    <property type="entry name" value="HTHLYSR"/>
</dbReference>
<feature type="domain" description="HTH lysR-type" evidence="5">
    <location>
        <begin position="1"/>
        <end position="58"/>
    </location>
</feature>
<dbReference type="NCBIfam" id="NF040786">
    <property type="entry name" value="LysR_Sec_metab"/>
    <property type="match status" value="1"/>
</dbReference>
<dbReference type="Gene3D" id="1.10.10.10">
    <property type="entry name" value="Winged helix-like DNA-binding domain superfamily/Winged helix DNA-binding domain"/>
    <property type="match status" value="1"/>
</dbReference>
<evidence type="ECO:0000256" key="1">
    <source>
        <dbReference type="ARBA" id="ARBA00009437"/>
    </source>
</evidence>
<proteinExistence type="inferred from homology"/>
<dbReference type="PROSITE" id="PS50931">
    <property type="entry name" value="HTH_LYSR"/>
    <property type="match status" value="1"/>
</dbReference>
<keyword evidence="2" id="KW-0805">Transcription regulation</keyword>
<dbReference type="InterPro" id="IPR000847">
    <property type="entry name" value="LysR_HTH_N"/>
</dbReference>
<dbReference type="SUPFAM" id="SSF53850">
    <property type="entry name" value="Periplasmic binding protein-like II"/>
    <property type="match status" value="1"/>
</dbReference>
<dbReference type="PANTHER" id="PTHR30126:SF40">
    <property type="entry name" value="HTH-TYPE TRANSCRIPTIONAL REGULATOR GLTR"/>
    <property type="match status" value="1"/>
</dbReference>